<evidence type="ECO:0000259" key="1">
    <source>
        <dbReference type="Pfam" id="PF14529"/>
    </source>
</evidence>
<dbReference type="InterPro" id="IPR005135">
    <property type="entry name" value="Endo/exonuclease/phosphatase"/>
</dbReference>
<dbReference type="SUPFAM" id="SSF56219">
    <property type="entry name" value="DNase I-like"/>
    <property type="match status" value="1"/>
</dbReference>
<dbReference type="Gene3D" id="3.60.10.10">
    <property type="entry name" value="Endonuclease/exonuclease/phosphatase"/>
    <property type="match status" value="1"/>
</dbReference>
<evidence type="ECO:0000313" key="3">
    <source>
        <dbReference type="Proteomes" id="UP000663880"/>
    </source>
</evidence>
<dbReference type="Pfam" id="PF14529">
    <property type="entry name" value="Exo_endo_phos_2"/>
    <property type="match status" value="1"/>
</dbReference>
<dbReference type="AlphaFoldDB" id="A0A821UTN4"/>
<gene>
    <name evidence="2" type="ORF">PMACD_LOCUS10774</name>
</gene>
<sequence>MAESPMYRVVQCVPTGEKPVKAAILVFDEHIEVFQDKSLITENIVAAVLRTDQWEIGVISVYFEGDEPIEPYLEQLGSVTKKLKTKMVLIGGDVNAWSEWWGAETKTHEERNYEGSLTKKG</sequence>
<dbReference type="Proteomes" id="UP000663880">
    <property type="component" value="Unassembled WGS sequence"/>
</dbReference>
<dbReference type="OrthoDB" id="411871at2759"/>
<accession>A0A821UTN4</accession>
<dbReference type="GO" id="GO:0003824">
    <property type="term" value="F:catalytic activity"/>
    <property type="evidence" value="ECO:0007669"/>
    <property type="project" value="InterPro"/>
</dbReference>
<reference evidence="2" key="1">
    <citation type="submission" date="2021-02" db="EMBL/GenBank/DDBJ databases">
        <authorList>
            <person name="Steward A R."/>
        </authorList>
    </citation>
    <scope>NUCLEOTIDE SEQUENCE</scope>
</reference>
<evidence type="ECO:0000313" key="2">
    <source>
        <dbReference type="EMBL" id="CAF4894619.1"/>
    </source>
</evidence>
<name>A0A821UTN4_9NEOP</name>
<proteinExistence type="predicted"/>
<organism evidence="2 3">
    <name type="scientific">Pieris macdunnoughi</name>
    <dbReference type="NCBI Taxonomy" id="345717"/>
    <lineage>
        <taxon>Eukaryota</taxon>
        <taxon>Metazoa</taxon>
        <taxon>Ecdysozoa</taxon>
        <taxon>Arthropoda</taxon>
        <taxon>Hexapoda</taxon>
        <taxon>Insecta</taxon>
        <taxon>Pterygota</taxon>
        <taxon>Neoptera</taxon>
        <taxon>Endopterygota</taxon>
        <taxon>Lepidoptera</taxon>
        <taxon>Glossata</taxon>
        <taxon>Ditrysia</taxon>
        <taxon>Papilionoidea</taxon>
        <taxon>Pieridae</taxon>
        <taxon>Pierinae</taxon>
        <taxon>Pieris</taxon>
    </lineage>
</organism>
<feature type="domain" description="Endonuclease/exonuclease/phosphatase" evidence="1">
    <location>
        <begin position="58"/>
        <end position="111"/>
    </location>
</feature>
<dbReference type="EMBL" id="CAJOBZ010000032">
    <property type="protein sequence ID" value="CAF4894619.1"/>
    <property type="molecule type" value="Genomic_DNA"/>
</dbReference>
<protein>
    <recommendedName>
        <fullName evidence="1">Endonuclease/exonuclease/phosphatase domain-containing protein</fullName>
    </recommendedName>
</protein>
<dbReference type="InterPro" id="IPR036691">
    <property type="entry name" value="Endo/exonu/phosph_ase_sf"/>
</dbReference>
<keyword evidence="3" id="KW-1185">Reference proteome</keyword>
<comment type="caution">
    <text evidence="2">The sequence shown here is derived from an EMBL/GenBank/DDBJ whole genome shotgun (WGS) entry which is preliminary data.</text>
</comment>